<gene>
    <name evidence="1" type="ORF">MLD38_023247</name>
</gene>
<keyword evidence="2" id="KW-1185">Reference proteome</keyword>
<sequence>MIEAEGDGLSRSPLLMGASDGNQASIVTSSGSSITPLVVFSTLVAVSGSAVTGLSAGYSSPAEAGIREDLGLTVAAYSLFGSLLTIGGVLASLVNGKITDAIGRRYTMGISTVFNVAGWILIAFAQNAWCLDVGRLSVGIGIGIVVYVVPVYIAEITPRTVRGAFTLLSQFSLSCGFSLMYFLGTDISWRVLALIGAIPCVLQIIGLFLIPESPRWLVKVSRDKEFEASLQRLRGKDADISQEAVEIRGYTEVFEQESSWIFDMFQRRYARPLIISVGLLLLQPLGGVTAVVFYASTIFETAGFSSNVGTISMAVIQIPVTGLSVFLTDRVGRRPLLLVSSAGMLLSCILLGMAFCFQSMTHLETATPLMVFIGIMAYIVFYSIGIAALPWVILSEVLPINIKGMAGSLASLVTWGSSWVTTYSFNFMFEWSAAGTFFFFAAMCGLTIGFEATIVPETKGRTFVAVCGSFVSGCASAYSSPAESGIRDDLGISLAAYSLFGSILTVGGIAAALVNGWITDLIGRKRALWLSEAFSAVGWLSIVFAKNAWWLDIGRLLIGLGIGIICHVVPIYIAEITPKGVRGAFTALDQLSISCGFSVTYFVGTVVSWRLLALVGFVPCVVQVIGLFFIPESPRWLVKVGREKEFEAVLQRLRGKNADTTQEADEIRDYTRTFEERSRSRFLDLFQRRRYVKALTIGVGLMTLQQLGGVNAFAYYSGSIFESADFSSTLGTQTIAIVIIPAVAVSVILTDRAGRRPLLMISAGAMFFCCLLLGVSFTMLDQGHWKNVVPYLVYAGLTVYSSISFSLGIAPLPREWTIL</sequence>
<comment type="caution">
    <text evidence="1">The sequence shown here is derived from an EMBL/GenBank/DDBJ whole genome shotgun (WGS) entry which is preliminary data.</text>
</comment>
<name>A0ACB9QL16_9MYRT</name>
<accession>A0ACB9QL16</accession>
<proteinExistence type="predicted"/>
<protein>
    <submittedName>
        <fullName evidence="1">Uncharacterized protein</fullName>
    </submittedName>
</protein>
<evidence type="ECO:0000313" key="1">
    <source>
        <dbReference type="EMBL" id="KAI4367517.1"/>
    </source>
</evidence>
<organism evidence="1 2">
    <name type="scientific">Melastoma candidum</name>
    <dbReference type="NCBI Taxonomy" id="119954"/>
    <lineage>
        <taxon>Eukaryota</taxon>
        <taxon>Viridiplantae</taxon>
        <taxon>Streptophyta</taxon>
        <taxon>Embryophyta</taxon>
        <taxon>Tracheophyta</taxon>
        <taxon>Spermatophyta</taxon>
        <taxon>Magnoliopsida</taxon>
        <taxon>eudicotyledons</taxon>
        <taxon>Gunneridae</taxon>
        <taxon>Pentapetalae</taxon>
        <taxon>rosids</taxon>
        <taxon>malvids</taxon>
        <taxon>Myrtales</taxon>
        <taxon>Melastomataceae</taxon>
        <taxon>Melastomatoideae</taxon>
        <taxon>Melastomateae</taxon>
        <taxon>Melastoma</taxon>
    </lineage>
</organism>
<dbReference type="Proteomes" id="UP001057402">
    <property type="component" value="Chromosome 6"/>
</dbReference>
<dbReference type="EMBL" id="CM042885">
    <property type="protein sequence ID" value="KAI4367517.1"/>
    <property type="molecule type" value="Genomic_DNA"/>
</dbReference>
<evidence type="ECO:0000313" key="2">
    <source>
        <dbReference type="Proteomes" id="UP001057402"/>
    </source>
</evidence>
<reference evidence="2" key="1">
    <citation type="journal article" date="2023" name="Front. Plant Sci.">
        <title>Chromosomal-level genome assembly of Melastoma candidum provides insights into trichome evolution.</title>
        <authorList>
            <person name="Zhong Y."/>
            <person name="Wu W."/>
            <person name="Sun C."/>
            <person name="Zou P."/>
            <person name="Liu Y."/>
            <person name="Dai S."/>
            <person name="Zhou R."/>
        </authorList>
    </citation>
    <scope>NUCLEOTIDE SEQUENCE [LARGE SCALE GENOMIC DNA]</scope>
</reference>